<evidence type="ECO:0000256" key="4">
    <source>
        <dbReference type="ARBA" id="ARBA00022692"/>
    </source>
</evidence>
<dbReference type="Pfam" id="PF01554">
    <property type="entry name" value="MatE"/>
    <property type="match status" value="2"/>
</dbReference>
<dbReference type="eggNOG" id="COG0534">
    <property type="taxonomic scope" value="Bacteria"/>
</dbReference>
<feature type="transmembrane region" description="Helical" evidence="7">
    <location>
        <begin position="92"/>
        <end position="112"/>
    </location>
</feature>
<dbReference type="Proteomes" id="UP000005561">
    <property type="component" value="Unassembled WGS sequence"/>
</dbReference>
<feature type="transmembrane region" description="Helical" evidence="7">
    <location>
        <begin position="132"/>
        <end position="152"/>
    </location>
</feature>
<dbReference type="PANTHER" id="PTHR42925:SF2">
    <property type="entry name" value="NA+ DRIVEN MULTIDRUG EFFLUX PUMP"/>
    <property type="match status" value="1"/>
</dbReference>
<dbReference type="PIRSF" id="PIRSF006603">
    <property type="entry name" value="DinF"/>
    <property type="match status" value="1"/>
</dbReference>
<feature type="transmembrane region" description="Helical" evidence="7">
    <location>
        <begin position="322"/>
        <end position="342"/>
    </location>
</feature>
<sequence length="452" mass="49951">MFKTNKKDTFYRQIFHLTLPIVLQNLLSAAVSSADVVMLNSVGQSAISAVSLASQYTSVFFMILYGLGTGVTMLSAQYWGKKDIHAIELIQGIALRFAIAIAALFAVCALTIPRQMMTLFTNDAELITLGTSYLRIVSFSYLFWCFCEVYLASLRSVERVTISTALNALALGLNVCLNAVFIFGLFGAPELGVAGVALATSIARGVELLCCLIVSKTSGDVRLRFSYIFVRNKVLFHDFVHLSLPALGNDLVWSVAFSMYSVILGHLGSDMVAANSIVVVVRNFATVFCYGLASVSTIWLGRQIGEGNMEAAKKDASRLVRLSVFAGILGGIFVLVASPFVLKYASLTEQAMHYLKYMLLMNTYYITGTALNTTLIAGVFRAGGDSRFGFICDAIDMWVYAVPLGFISAFVLKLPHLVVYFLLCTDEFVKWPWVIRHYRSYKWLHNVTKKYE</sequence>
<keyword evidence="2" id="KW-0813">Transport</keyword>
<keyword evidence="6 7" id="KW-0472">Membrane</keyword>
<reference evidence="8" key="1">
    <citation type="submission" date="2009-07" db="EMBL/GenBank/DDBJ databases">
        <authorList>
            <person name="Weinstock G."/>
            <person name="Sodergren E."/>
            <person name="Clifton S."/>
            <person name="Fulton L."/>
            <person name="Fulton B."/>
            <person name="Courtney L."/>
            <person name="Fronick C."/>
            <person name="Harrison M."/>
            <person name="Strong C."/>
            <person name="Farmer C."/>
            <person name="Delahaunty K."/>
            <person name="Markovic C."/>
            <person name="Hall O."/>
            <person name="Minx P."/>
            <person name="Tomlinson C."/>
            <person name="Mitreva M."/>
            <person name="Nelson J."/>
            <person name="Hou S."/>
            <person name="Wollam A."/>
            <person name="Pepin K.H."/>
            <person name="Johnson M."/>
            <person name="Bhonagiri V."/>
            <person name="Nash W.E."/>
            <person name="Warren W."/>
            <person name="Chinwalla A."/>
            <person name="Mardis E.R."/>
            <person name="Wilson R.K."/>
        </authorList>
    </citation>
    <scope>NUCLEOTIDE SEQUENCE [LARGE SCALE GENOMIC DNA]</scope>
    <source>
        <strain evidence="8">DSM 14469</strain>
    </source>
</reference>
<organism evidence="8 9">
    <name type="scientific">Marvinbryantia formatexigens DSM 14469</name>
    <dbReference type="NCBI Taxonomy" id="478749"/>
    <lineage>
        <taxon>Bacteria</taxon>
        <taxon>Bacillati</taxon>
        <taxon>Bacillota</taxon>
        <taxon>Clostridia</taxon>
        <taxon>Lachnospirales</taxon>
        <taxon>Lachnospiraceae</taxon>
        <taxon>Marvinbryantia</taxon>
    </lineage>
</organism>
<keyword evidence="5 7" id="KW-1133">Transmembrane helix</keyword>
<feature type="transmembrane region" description="Helical" evidence="7">
    <location>
        <begin position="235"/>
        <end position="260"/>
    </location>
</feature>
<feature type="transmembrane region" description="Helical" evidence="7">
    <location>
        <begin position="192"/>
        <end position="214"/>
    </location>
</feature>
<dbReference type="OrthoDB" id="9780160at2"/>
<evidence type="ECO:0000313" key="8">
    <source>
        <dbReference type="EMBL" id="EET59748.1"/>
    </source>
</evidence>
<keyword evidence="3" id="KW-1003">Cell membrane</keyword>
<comment type="caution">
    <text evidence="8">The sequence shown here is derived from an EMBL/GenBank/DDBJ whole genome shotgun (WGS) entry which is preliminary data.</text>
</comment>
<dbReference type="GO" id="GO:0005886">
    <property type="term" value="C:plasma membrane"/>
    <property type="evidence" value="ECO:0007669"/>
    <property type="project" value="UniProtKB-SubCell"/>
</dbReference>
<keyword evidence="9" id="KW-1185">Reference proteome</keyword>
<feature type="transmembrane region" description="Helical" evidence="7">
    <location>
        <begin position="164"/>
        <end position="186"/>
    </location>
</feature>
<accession>C6LI92</accession>
<dbReference type="GO" id="GO:0042910">
    <property type="term" value="F:xenobiotic transmembrane transporter activity"/>
    <property type="evidence" value="ECO:0007669"/>
    <property type="project" value="InterPro"/>
</dbReference>
<dbReference type="PANTHER" id="PTHR42925">
    <property type="entry name" value="MULTIDRUG AND TOXIN EFFLUX PROTEIN MATE FAMILY"/>
    <property type="match status" value="1"/>
</dbReference>
<feature type="transmembrane region" description="Helical" evidence="7">
    <location>
        <begin position="280"/>
        <end position="301"/>
    </location>
</feature>
<evidence type="ECO:0000256" key="7">
    <source>
        <dbReference type="SAM" id="Phobius"/>
    </source>
</evidence>
<name>C6LI92_9FIRM</name>
<dbReference type="InterPro" id="IPR047135">
    <property type="entry name" value="YsiQ"/>
</dbReference>
<feature type="transmembrane region" description="Helical" evidence="7">
    <location>
        <begin position="57"/>
        <end position="80"/>
    </location>
</feature>
<evidence type="ECO:0000313" key="9">
    <source>
        <dbReference type="Proteomes" id="UP000005561"/>
    </source>
</evidence>
<dbReference type="RefSeq" id="WP_006863141.1">
    <property type="nucleotide sequence ID" value="NZ_ACCL02000016.1"/>
</dbReference>
<evidence type="ECO:0000256" key="5">
    <source>
        <dbReference type="ARBA" id="ARBA00022989"/>
    </source>
</evidence>
<proteinExistence type="predicted"/>
<evidence type="ECO:0000256" key="3">
    <source>
        <dbReference type="ARBA" id="ARBA00022475"/>
    </source>
</evidence>
<evidence type="ECO:0000256" key="1">
    <source>
        <dbReference type="ARBA" id="ARBA00004651"/>
    </source>
</evidence>
<evidence type="ECO:0000256" key="6">
    <source>
        <dbReference type="ARBA" id="ARBA00023136"/>
    </source>
</evidence>
<comment type="subcellular location">
    <subcellularLocation>
        <location evidence="1">Cell membrane</location>
        <topology evidence="1">Multi-pass membrane protein</topology>
    </subcellularLocation>
</comment>
<keyword evidence="4 7" id="KW-0812">Transmembrane</keyword>
<feature type="transmembrane region" description="Helical" evidence="7">
    <location>
        <begin position="400"/>
        <end position="423"/>
    </location>
</feature>
<feature type="transmembrane region" description="Helical" evidence="7">
    <location>
        <begin position="362"/>
        <end position="380"/>
    </location>
</feature>
<gene>
    <name evidence="8" type="ORF">BRYFOR_08364</name>
</gene>
<dbReference type="AlphaFoldDB" id="C6LI92"/>
<dbReference type="EMBL" id="ACCL02000016">
    <property type="protein sequence ID" value="EET59748.1"/>
    <property type="molecule type" value="Genomic_DNA"/>
</dbReference>
<protein>
    <submittedName>
        <fullName evidence="8">MATE efflux family protein</fullName>
    </submittedName>
</protein>
<dbReference type="NCBIfam" id="TIGR00797">
    <property type="entry name" value="matE"/>
    <property type="match status" value="1"/>
</dbReference>
<dbReference type="InterPro" id="IPR048279">
    <property type="entry name" value="MdtK-like"/>
</dbReference>
<evidence type="ECO:0000256" key="2">
    <source>
        <dbReference type="ARBA" id="ARBA00022448"/>
    </source>
</evidence>
<dbReference type="GO" id="GO:0015297">
    <property type="term" value="F:antiporter activity"/>
    <property type="evidence" value="ECO:0007669"/>
    <property type="project" value="InterPro"/>
</dbReference>
<dbReference type="CDD" id="cd13134">
    <property type="entry name" value="MATE_like_8"/>
    <property type="match status" value="1"/>
</dbReference>
<dbReference type="InterPro" id="IPR002528">
    <property type="entry name" value="MATE_fam"/>
</dbReference>